<dbReference type="EC" id="2.1.1.199" evidence="6"/>
<name>A0ABS4JNR1_9FIRM</name>
<dbReference type="Proteomes" id="UP001519289">
    <property type="component" value="Unassembled WGS sequence"/>
</dbReference>
<dbReference type="GO" id="GO:0032259">
    <property type="term" value="P:methylation"/>
    <property type="evidence" value="ECO:0007669"/>
    <property type="project" value="UniProtKB-KW"/>
</dbReference>
<gene>
    <name evidence="6" type="primary">rsmH</name>
    <name evidence="8" type="ORF">J2Z79_000537</name>
</gene>
<dbReference type="EMBL" id="JAGGLG010000003">
    <property type="protein sequence ID" value="MBP2017163.1"/>
    <property type="molecule type" value="Genomic_DNA"/>
</dbReference>
<evidence type="ECO:0000256" key="2">
    <source>
        <dbReference type="ARBA" id="ARBA00022552"/>
    </source>
</evidence>
<dbReference type="PANTHER" id="PTHR11265">
    <property type="entry name" value="S-ADENOSYL-METHYLTRANSFERASE MRAW"/>
    <property type="match status" value="1"/>
</dbReference>
<dbReference type="HAMAP" id="MF_01007">
    <property type="entry name" value="16SrRNA_methyltr_H"/>
    <property type="match status" value="1"/>
</dbReference>
<keyword evidence="3 6" id="KW-0489">Methyltransferase</keyword>
<dbReference type="InterPro" id="IPR029063">
    <property type="entry name" value="SAM-dependent_MTases_sf"/>
</dbReference>
<dbReference type="Gene3D" id="1.10.150.170">
    <property type="entry name" value="Putative methyltransferase TM0872, insert domain"/>
    <property type="match status" value="1"/>
</dbReference>
<keyword evidence="6" id="KW-0963">Cytoplasm</keyword>
<dbReference type="PIRSF" id="PIRSF004486">
    <property type="entry name" value="MraW"/>
    <property type="match status" value="1"/>
</dbReference>
<feature type="binding site" evidence="6">
    <location>
        <position position="53"/>
    </location>
    <ligand>
        <name>S-adenosyl-L-methionine</name>
        <dbReference type="ChEBI" id="CHEBI:59789"/>
    </ligand>
</feature>
<sequence length="318" mass="34682">MVFHHVPVLLRETMDALAVRPGGVYIDCTVGGGGHSAEILRLSSPDGRLIGFDQDDNALAAAGERLAPFGGRVRLVRTNFAEIAAVVDRLGIGPVDGVLMDIGVSSHQFDEGERGFSYHHDAPLDMRMDRTSPLSAAVVVNEWPEEEIARVIREYGEERWASRIAQFIARARSERPVETTGQLVEIIKAAIPAAARREGGHPARRTFQAIRIAVNDELGVLQRGLEGALQVLKPGGRLAVITFHSLEDRIVKQTFARWAKPCTCPPNIPVCVCGKRPLAEPVTRKPVKASAEELKDNPRSRSATLRAVAKLQGDEEAM</sequence>
<comment type="function">
    <text evidence="6">Specifically methylates the N4 position of cytidine in position 1402 (C1402) of 16S rRNA.</text>
</comment>
<feature type="binding site" evidence="6">
    <location>
        <position position="108"/>
    </location>
    <ligand>
        <name>S-adenosyl-L-methionine</name>
        <dbReference type="ChEBI" id="CHEBI:59789"/>
    </ligand>
</feature>
<evidence type="ECO:0000313" key="8">
    <source>
        <dbReference type="EMBL" id="MBP2017163.1"/>
    </source>
</evidence>
<comment type="subcellular location">
    <subcellularLocation>
        <location evidence="6">Cytoplasm</location>
    </subcellularLocation>
</comment>
<reference evidence="8 9" key="1">
    <citation type="submission" date="2021-03" db="EMBL/GenBank/DDBJ databases">
        <title>Genomic Encyclopedia of Type Strains, Phase IV (KMG-IV): sequencing the most valuable type-strain genomes for metagenomic binning, comparative biology and taxonomic classification.</title>
        <authorList>
            <person name="Goeker M."/>
        </authorList>
    </citation>
    <scope>NUCLEOTIDE SEQUENCE [LARGE SCALE GENOMIC DNA]</scope>
    <source>
        <strain evidence="8 9">DSM 27138</strain>
    </source>
</reference>
<keyword evidence="2 6" id="KW-0698">rRNA processing</keyword>
<feature type="region of interest" description="Disordered" evidence="7">
    <location>
        <begin position="282"/>
        <end position="318"/>
    </location>
</feature>
<comment type="caution">
    <text evidence="8">The sequence shown here is derived from an EMBL/GenBank/DDBJ whole genome shotgun (WGS) entry which is preliminary data.</text>
</comment>
<feature type="binding site" evidence="6">
    <location>
        <begin position="33"/>
        <end position="35"/>
    </location>
    <ligand>
        <name>S-adenosyl-L-methionine</name>
        <dbReference type="ChEBI" id="CHEBI:59789"/>
    </ligand>
</feature>
<dbReference type="SUPFAM" id="SSF81799">
    <property type="entry name" value="Putative methyltransferase TM0872, insert domain"/>
    <property type="match status" value="1"/>
</dbReference>
<proteinExistence type="inferred from homology"/>
<evidence type="ECO:0000256" key="5">
    <source>
        <dbReference type="ARBA" id="ARBA00022691"/>
    </source>
</evidence>
<evidence type="ECO:0000256" key="3">
    <source>
        <dbReference type="ARBA" id="ARBA00022603"/>
    </source>
</evidence>
<accession>A0ABS4JNR1</accession>
<keyword evidence="4 6" id="KW-0808">Transferase</keyword>
<keyword evidence="9" id="KW-1185">Reference proteome</keyword>
<evidence type="ECO:0000256" key="7">
    <source>
        <dbReference type="SAM" id="MobiDB-lite"/>
    </source>
</evidence>
<keyword evidence="5 6" id="KW-0949">S-adenosyl-L-methionine</keyword>
<evidence type="ECO:0000256" key="6">
    <source>
        <dbReference type="HAMAP-Rule" id="MF_01007"/>
    </source>
</evidence>
<dbReference type="InterPro" id="IPR002903">
    <property type="entry name" value="RsmH"/>
</dbReference>
<dbReference type="NCBIfam" id="TIGR00006">
    <property type="entry name" value="16S rRNA (cytosine(1402)-N(4))-methyltransferase RsmH"/>
    <property type="match status" value="1"/>
</dbReference>
<dbReference type="Gene3D" id="3.40.50.150">
    <property type="entry name" value="Vaccinia Virus protein VP39"/>
    <property type="match status" value="1"/>
</dbReference>
<evidence type="ECO:0000313" key="9">
    <source>
        <dbReference type="Proteomes" id="UP001519289"/>
    </source>
</evidence>
<feature type="binding site" evidence="6">
    <location>
        <position position="101"/>
    </location>
    <ligand>
        <name>S-adenosyl-L-methionine</name>
        <dbReference type="ChEBI" id="CHEBI:59789"/>
    </ligand>
</feature>
<dbReference type="SUPFAM" id="SSF53335">
    <property type="entry name" value="S-adenosyl-L-methionine-dependent methyltransferases"/>
    <property type="match status" value="1"/>
</dbReference>
<comment type="catalytic activity">
    <reaction evidence="6">
        <text>cytidine(1402) in 16S rRNA + S-adenosyl-L-methionine = N(4)-methylcytidine(1402) in 16S rRNA + S-adenosyl-L-homocysteine + H(+)</text>
        <dbReference type="Rhea" id="RHEA:42928"/>
        <dbReference type="Rhea" id="RHEA-COMP:10286"/>
        <dbReference type="Rhea" id="RHEA-COMP:10287"/>
        <dbReference type="ChEBI" id="CHEBI:15378"/>
        <dbReference type="ChEBI" id="CHEBI:57856"/>
        <dbReference type="ChEBI" id="CHEBI:59789"/>
        <dbReference type="ChEBI" id="CHEBI:74506"/>
        <dbReference type="ChEBI" id="CHEBI:82748"/>
        <dbReference type="EC" id="2.1.1.199"/>
    </reaction>
</comment>
<dbReference type="GO" id="GO:0008168">
    <property type="term" value="F:methyltransferase activity"/>
    <property type="evidence" value="ECO:0007669"/>
    <property type="project" value="UniProtKB-KW"/>
</dbReference>
<protein>
    <recommendedName>
        <fullName evidence="6">Ribosomal RNA small subunit methyltransferase H</fullName>
        <ecNumber evidence="6">2.1.1.199</ecNumber>
    </recommendedName>
    <alternativeName>
        <fullName evidence="6">16S rRNA m(4)C1402 methyltransferase</fullName>
    </alternativeName>
    <alternativeName>
        <fullName evidence="6">rRNA (cytosine-N(4)-)-methyltransferase RsmH</fullName>
    </alternativeName>
</protein>
<organism evidence="8 9">
    <name type="scientific">Symbiobacterium terraclitae</name>
    <dbReference type="NCBI Taxonomy" id="557451"/>
    <lineage>
        <taxon>Bacteria</taxon>
        <taxon>Bacillati</taxon>
        <taxon>Bacillota</taxon>
        <taxon>Clostridia</taxon>
        <taxon>Eubacteriales</taxon>
        <taxon>Symbiobacteriaceae</taxon>
        <taxon>Symbiobacterium</taxon>
    </lineage>
</organism>
<dbReference type="Pfam" id="PF01795">
    <property type="entry name" value="Methyltransf_5"/>
    <property type="match status" value="1"/>
</dbReference>
<evidence type="ECO:0000256" key="4">
    <source>
        <dbReference type="ARBA" id="ARBA00022679"/>
    </source>
</evidence>
<feature type="compositionally biased region" description="Basic and acidic residues" evidence="7">
    <location>
        <begin position="290"/>
        <end position="299"/>
    </location>
</feature>
<dbReference type="PANTHER" id="PTHR11265:SF0">
    <property type="entry name" value="12S RRNA N4-METHYLCYTIDINE METHYLTRANSFERASE"/>
    <property type="match status" value="1"/>
</dbReference>
<evidence type="ECO:0000256" key="1">
    <source>
        <dbReference type="ARBA" id="ARBA00010396"/>
    </source>
</evidence>
<dbReference type="InterPro" id="IPR023397">
    <property type="entry name" value="SAM-dep_MeTrfase_MraW_recog"/>
</dbReference>
<feature type="binding site" evidence="6">
    <location>
        <position position="80"/>
    </location>
    <ligand>
        <name>S-adenosyl-L-methionine</name>
        <dbReference type="ChEBI" id="CHEBI:59789"/>
    </ligand>
</feature>
<dbReference type="RefSeq" id="WP_209465314.1">
    <property type="nucleotide sequence ID" value="NZ_JAGGLG010000003.1"/>
</dbReference>
<comment type="similarity">
    <text evidence="1 6">Belongs to the methyltransferase superfamily. RsmH family.</text>
</comment>